<keyword evidence="4" id="KW-1185">Reference proteome</keyword>
<reference evidence="3 4" key="1">
    <citation type="journal article" date="2024" name="G3 (Bethesda)">
        <title>Genome assembly of Hibiscus sabdariffa L. provides insights into metabolisms of medicinal natural products.</title>
        <authorList>
            <person name="Kim T."/>
        </authorList>
    </citation>
    <scope>NUCLEOTIDE SEQUENCE [LARGE SCALE GENOMIC DNA]</scope>
    <source>
        <strain evidence="3">TK-2024</strain>
        <tissue evidence="3">Old leaves</tissue>
    </source>
</reference>
<proteinExistence type="predicted"/>
<sequence>MLIERWIRTPRLLRWEEYSAMTRGIGACSVTVANFWAILLGLEVGWSRNLRTIMGDKDMRNPGSSSLCQKMQQLCKRQWQIRFVHVYTEANSVADSIAKSCPPLSFFFFPSLNPSSVLSMNSSLN</sequence>
<comment type="caution">
    <text evidence="3">The sequence shown here is derived from an EMBL/GenBank/DDBJ whole genome shotgun (WGS) entry which is preliminary data.</text>
</comment>
<dbReference type="Proteomes" id="UP001472677">
    <property type="component" value="Unassembled WGS sequence"/>
</dbReference>
<dbReference type="EMBL" id="JBBPBM010000048">
    <property type="protein sequence ID" value="KAK8521034.1"/>
    <property type="molecule type" value="Genomic_DNA"/>
</dbReference>
<dbReference type="Pfam" id="PF13456">
    <property type="entry name" value="RVT_3"/>
    <property type="match status" value="1"/>
</dbReference>
<evidence type="ECO:0000313" key="4">
    <source>
        <dbReference type="Proteomes" id="UP001472677"/>
    </source>
</evidence>
<dbReference type="SUPFAM" id="SSF53098">
    <property type="entry name" value="Ribonuclease H-like"/>
    <property type="match status" value="1"/>
</dbReference>
<gene>
    <name evidence="3" type="ORF">V6N12_004953</name>
</gene>
<feature type="transmembrane region" description="Helical" evidence="1">
    <location>
        <begin position="20"/>
        <end position="42"/>
    </location>
</feature>
<keyword evidence="1" id="KW-0472">Membrane</keyword>
<evidence type="ECO:0000256" key="1">
    <source>
        <dbReference type="SAM" id="Phobius"/>
    </source>
</evidence>
<accession>A0ABR2CNC7</accession>
<dbReference type="InterPro" id="IPR002156">
    <property type="entry name" value="RNaseH_domain"/>
</dbReference>
<organism evidence="3 4">
    <name type="scientific">Hibiscus sabdariffa</name>
    <name type="common">roselle</name>
    <dbReference type="NCBI Taxonomy" id="183260"/>
    <lineage>
        <taxon>Eukaryota</taxon>
        <taxon>Viridiplantae</taxon>
        <taxon>Streptophyta</taxon>
        <taxon>Embryophyta</taxon>
        <taxon>Tracheophyta</taxon>
        <taxon>Spermatophyta</taxon>
        <taxon>Magnoliopsida</taxon>
        <taxon>eudicotyledons</taxon>
        <taxon>Gunneridae</taxon>
        <taxon>Pentapetalae</taxon>
        <taxon>rosids</taxon>
        <taxon>malvids</taxon>
        <taxon>Malvales</taxon>
        <taxon>Malvaceae</taxon>
        <taxon>Malvoideae</taxon>
        <taxon>Hibiscus</taxon>
    </lineage>
</organism>
<evidence type="ECO:0000313" key="3">
    <source>
        <dbReference type="EMBL" id="KAK8521034.1"/>
    </source>
</evidence>
<feature type="domain" description="RNase H type-1" evidence="2">
    <location>
        <begin position="26"/>
        <end position="101"/>
    </location>
</feature>
<dbReference type="InterPro" id="IPR044730">
    <property type="entry name" value="RNase_H-like_dom_plant"/>
</dbReference>
<dbReference type="Gene3D" id="3.30.420.10">
    <property type="entry name" value="Ribonuclease H-like superfamily/Ribonuclease H"/>
    <property type="match status" value="1"/>
</dbReference>
<name>A0ABR2CNC7_9ROSI</name>
<keyword evidence="1" id="KW-0812">Transmembrane</keyword>
<dbReference type="InterPro" id="IPR012337">
    <property type="entry name" value="RNaseH-like_sf"/>
</dbReference>
<protein>
    <recommendedName>
        <fullName evidence="2">RNase H type-1 domain-containing protein</fullName>
    </recommendedName>
</protein>
<dbReference type="CDD" id="cd06222">
    <property type="entry name" value="RNase_H_like"/>
    <property type="match status" value="1"/>
</dbReference>
<evidence type="ECO:0000259" key="2">
    <source>
        <dbReference type="Pfam" id="PF13456"/>
    </source>
</evidence>
<dbReference type="InterPro" id="IPR036397">
    <property type="entry name" value="RNaseH_sf"/>
</dbReference>
<keyword evidence="1" id="KW-1133">Transmembrane helix</keyword>